<proteinExistence type="predicted"/>
<keyword evidence="4" id="KW-1185">Reference proteome</keyword>
<dbReference type="InterPro" id="IPR025889">
    <property type="entry name" value="GSP17M-like_dom"/>
</dbReference>
<feature type="region of interest" description="Disordered" evidence="1">
    <location>
        <begin position="130"/>
        <end position="324"/>
    </location>
</feature>
<gene>
    <name evidence="3" type="ORF">ACFSBK_11795</name>
</gene>
<comment type="caution">
    <text evidence="3">The sequence shown here is derived from an EMBL/GenBank/DDBJ whole genome shotgun (WGS) entry which is preliminary data.</text>
</comment>
<protein>
    <submittedName>
        <fullName evidence="3">General stress protein</fullName>
    </submittedName>
</protein>
<organism evidence="3 4">
    <name type="scientific">Carnobacterium antarcticum</name>
    <dbReference type="NCBI Taxonomy" id="2126436"/>
    <lineage>
        <taxon>Bacteria</taxon>
        <taxon>Bacillati</taxon>
        <taxon>Bacillota</taxon>
        <taxon>Bacilli</taxon>
        <taxon>Lactobacillales</taxon>
        <taxon>Carnobacteriaceae</taxon>
        <taxon>Carnobacterium</taxon>
    </lineage>
</organism>
<evidence type="ECO:0000313" key="3">
    <source>
        <dbReference type="EMBL" id="MFD1800532.1"/>
    </source>
</evidence>
<reference evidence="4" key="1">
    <citation type="journal article" date="2019" name="Int. J. Syst. Evol. Microbiol.">
        <title>The Global Catalogue of Microorganisms (GCM) 10K type strain sequencing project: providing services to taxonomists for standard genome sequencing and annotation.</title>
        <authorList>
            <consortium name="The Broad Institute Genomics Platform"/>
            <consortium name="The Broad Institute Genome Sequencing Center for Infectious Disease"/>
            <person name="Wu L."/>
            <person name="Ma J."/>
        </authorList>
    </citation>
    <scope>NUCLEOTIDE SEQUENCE [LARGE SCALE GENOMIC DNA]</scope>
    <source>
        <strain evidence="4">KCTC 42143</strain>
    </source>
</reference>
<evidence type="ECO:0000259" key="2">
    <source>
        <dbReference type="Pfam" id="PF11181"/>
    </source>
</evidence>
<dbReference type="Proteomes" id="UP001597285">
    <property type="component" value="Unassembled WGS sequence"/>
</dbReference>
<name>A0ABW4NSP2_9LACT</name>
<evidence type="ECO:0000313" key="4">
    <source>
        <dbReference type="Proteomes" id="UP001597285"/>
    </source>
</evidence>
<feature type="compositionally biased region" description="Basic and acidic residues" evidence="1">
    <location>
        <begin position="287"/>
        <end position="300"/>
    </location>
</feature>
<evidence type="ECO:0000256" key="1">
    <source>
        <dbReference type="SAM" id="MobiDB-lite"/>
    </source>
</evidence>
<sequence length="324" mass="35553">MERRVEGTYTSIDEAVKAVERLLNEGYVADEILIITDDKHEDELEDLTLVEVEAVETDEDVSLWDKIKETFSFGNYNAENGANPLIEYGVDEDAAEHFSEALENRETIILLDSTAPANNDQLSTVNEEVLNGNENGSAAEKQASTEEKDYRSTEALSDPGLGGKNHHETAMTGTEETDKEKPSKMPTKEPMKPVSGEEEQYDPTKAQSAREDVQGTSVASSPDKNPTPPAEKETTQDGESLDTLPQLTGDEDSVQVEEGNHVYPDNISTGVVGEDTEPTTSPLNAEPKQEQHPDAHKNIPESDAYYSNKYEDAGGKTIKDDESK</sequence>
<feature type="compositionally biased region" description="Basic and acidic residues" evidence="1">
    <location>
        <begin position="143"/>
        <end position="152"/>
    </location>
</feature>
<dbReference type="RefSeq" id="WP_058918712.1">
    <property type="nucleotide sequence ID" value="NZ_JBHSQC010000002.1"/>
</dbReference>
<feature type="compositionally biased region" description="Basic and acidic residues" evidence="1">
    <location>
        <begin position="309"/>
        <end position="324"/>
    </location>
</feature>
<dbReference type="EMBL" id="JBHUFF010000022">
    <property type="protein sequence ID" value="MFD1800532.1"/>
    <property type="molecule type" value="Genomic_DNA"/>
</dbReference>
<feature type="domain" description="General stress protein 17M-like" evidence="2">
    <location>
        <begin position="7"/>
        <end position="103"/>
    </location>
</feature>
<accession>A0ABW4NSP2</accession>
<dbReference type="Pfam" id="PF11181">
    <property type="entry name" value="YflT"/>
    <property type="match status" value="1"/>
</dbReference>
<feature type="compositionally biased region" description="Polar residues" evidence="1">
    <location>
        <begin position="214"/>
        <end position="224"/>
    </location>
</feature>
<feature type="compositionally biased region" description="Basic and acidic residues" evidence="1">
    <location>
        <begin position="176"/>
        <end position="191"/>
    </location>
</feature>